<comment type="caution">
    <text evidence="2">The sequence shown here is derived from an EMBL/GenBank/DDBJ whole genome shotgun (WGS) entry which is preliminary data.</text>
</comment>
<evidence type="ECO:0000313" key="2">
    <source>
        <dbReference type="EMBL" id="KAG7348371.1"/>
    </source>
</evidence>
<gene>
    <name evidence="2" type="ORF">IV203_017076</name>
</gene>
<evidence type="ECO:0000313" key="3">
    <source>
        <dbReference type="Proteomes" id="UP000693970"/>
    </source>
</evidence>
<proteinExistence type="predicted"/>
<sequence>MSFSSILRYIVIVGSTFSFNDFIAPSMAFVVSPSKFRPTRSTTSTLPTCRLASTVIRDDLQEDSSVSEELNNEEDEEEDMDIEFLFEEPAIAYDDLDAMEKVWRHAKKPLLRIGAKGATHSHGNSLRQLLDDHTVVKVKVNTRKFGSLQNAFESLRDLAVENGAEPGIEMIQMREKDKTILFGLPGTLERMKAGSFPPPPLPSTDDDSSMTQP</sequence>
<reference evidence="2" key="2">
    <citation type="submission" date="2021-04" db="EMBL/GenBank/DDBJ databases">
        <authorList>
            <person name="Podell S."/>
        </authorList>
    </citation>
    <scope>NUCLEOTIDE SEQUENCE</scope>
    <source>
        <strain evidence="2">Hildebrandi</strain>
    </source>
</reference>
<reference evidence="2" key="1">
    <citation type="journal article" date="2021" name="Sci. Rep.">
        <title>Diploid genomic architecture of Nitzschia inconspicua, an elite biomass production diatom.</title>
        <authorList>
            <person name="Oliver A."/>
            <person name="Podell S."/>
            <person name="Pinowska A."/>
            <person name="Traller J.C."/>
            <person name="Smith S.R."/>
            <person name="McClure R."/>
            <person name="Beliaev A."/>
            <person name="Bohutskyi P."/>
            <person name="Hill E.A."/>
            <person name="Rabines A."/>
            <person name="Zheng H."/>
            <person name="Allen L.Z."/>
            <person name="Kuo A."/>
            <person name="Grigoriev I.V."/>
            <person name="Allen A.E."/>
            <person name="Hazlebeck D."/>
            <person name="Allen E.E."/>
        </authorList>
    </citation>
    <scope>NUCLEOTIDE SEQUENCE</scope>
    <source>
        <strain evidence="2">Hildebrandi</strain>
    </source>
</reference>
<dbReference type="Proteomes" id="UP000693970">
    <property type="component" value="Unassembled WGS sequence"/>
</dbReference>
<evidence type="ECO:0008006" key="4">
    <source>
        <dbReference type="Google" id="ProtNLM"/>
    </source>
</evidence>
<organism evidence="2 3">
    <name type="scientific">Nitzschia inconspicua</name>
    <dbReference type="NCBI Taxonomy" id="303405"/>
    <lineage>
        <taxon>Eukaryota</taxon>
        <taxon>Sar</taxon>
        <taxon>Stramenopiles</taxon>
        <taxon>Ochrophyta</taxon>
        <taxon>Bacillariophyta</taxon>
        <taxon>Bacillariophyceae</taxon>
        <taxon>Bacillariophycidae</taxon>
        <taxon>Bacillariales</taxon>
        <taxon>Bacillariaceae</taxon>
        <taxon>Nitzschia</taxon>
    </lineage>
</organism>
<evidence type="ECO:0000256" key="1">
    <source>
        <dbReference type="SAM" id="MobiDB-lite"/>
    </source>
</evidence>
<feature type="compositionally biased region" description="Acidic residues" evidence="1">
    <location>
        <begin position="204"/>
        <end position="213"/>
    </location>
</feature>
<feature type="region of interest" description="Disordered" evidence="1">
    <location>
        <begin position="189"/>
        <end position="213"/>
    </location>
</feature>
<keyword evidence="3" id="KW-1185">Reference proteome</keyword>
<dbReference type="AlphaFoldDB" id="A0A9K3PIV8"/>
<dbReference type="OrthoDB" id="42361at2759"/>
<accession>A0A9K3PIV8</accession>
<dbReference type="EMBL" id="JAGRRH010000020">
    <property type="protein sequence ID" value="KAG7348371.1"/>
    <property type="molecule type" value="Genomic_DNA"/>
</dbReference>
<name>A0A9K3PIV8_9STRA</name>
<protein>
    <recommendedName>
        <fullName evidence="4">CRM domain-containing protein</fullName>
    </recommendedName>
</protein>